<evidence type="ECO:0008006" key="3">
    <source>
        <dbReference type="Google" id="ProtNLM"/>
    </source>
</evidence>
<dbReference type="Proteomes" id="UP000194127">
    <property type="component" value="Unassembled WGS sequence"/>
</dbReference>
<accession>A0A1X6MSB8</accession>
<dbReference type="SUPFAM" id="SSF52540">
    <property type="entry name" value="P-loop containing nucleoside triphosphate hydrolases"/>
    <property type="match status" value="1"/>
</dbReference>
<evidence type="ECO:0000313" key="2">
    <source>
        <dbReference type="Proteomes" id="UP000194127"/>
    </source>
</evidence>
<dbReference type="RefSeq" id="XP_024336072.1">
    <property type="nucleotide sequence ID" value="XM_024489045.1"/>
</dbReference>
<dbReference type="AlphaFoldDB" id="A0A1X6MSB8"/>
<dbReference type="GeneID" id="36333994"/>
<name>A0A1X6MSB8_9APHY</name>
<organism evidence="1 2">
    <name type="scientific">Postia placenta MAD-698-R-SB12</name>
    <dbReference type="NCBI Taxonomy" id="670580"/>
    <lineage>
        <taxon>Eukaryota</taxon>
        <taxon>Fungi</taxon>
        <taxon>Dikarya</taxon>
        <taxon>Basidiomycota</taxon>
        <taxon>Agaricomycotina</taxon>
        <taxon>Agaricomycetes</taxon>
        <taxon>Polyporales</taxon>
        <taxon>Adustoporiaceae</taxon>
        <taxon>Rhodonia</taxon>
    </lineage>
</organism>
<gene>
    <name evidence="1" type="ORF">POSPLADRAFT_1183974</name>
</gene>
<reference evidence="1 2" key="1">
    <citation type="submission" date="2017-04" db="EMBL/GenBank/DDBJ databases">
        <title>Genome Sequence of the Model Brown-Rot Fungus Postia placenta SB12.</title>
        <authorList>
            <consortium name="DOE Joint Genome Institute"/>
            <person name="Gaskell J."/>
            <person name="Kersten P."/>
            <person name="Larrondo L.F."/>
            <person name="Canessa P."/>
            <person name="Martinez D."/>
            <person name="Hibbett D."/>
            <person name="Schmoll M."/>
            <person name="Kubicek C.P."/>
            <person name="Martinez A.T."/>
            <person name="Yadav J."/>
            <person name="Master E."/>
            <person name="Magnuson J.K."/>
            <person name="James T."/>
            <person name="Yaver D."/>
            <person name="Berka R."/>
            <person name="Labutti K."/>
            <person name="Lipzen A."/>
            <person name="Aerts A."/>
            <person name="Barry K."/>
            <person name="Henrissat B."/>
            <person name="Blanchette R."/>
            <person name="Grigoriev I."/>
            <person name="Cullen D."/>
        </authorList>
    </citation>
    <scope>NUCLEOTIDE SEQUENCE [LARGE SCALE GENOMIC DNA]</scope>
    <source>
        <strain evidence="1 2">MAD-698-R-SB12</strain>
    </source>
</reference>
<sequence length="491" mass="53721">MSNVSDPASLPSTAVSDDGVVDDPLELSLLQNMSLNLRDSTDHELCTAPFFTRDVYELARPRASFPQRGLLGSVIEVFDKNGPCKNHECKDSRVYFNTNAPCSTLVCGVQGSGKSHTVSILLENMLIPKYPSIGVLEKPLSGLVLHFGEGGPYTQPCEAAWLGLSRIASVKPPRVRVFVSSSSLETMKAVYAPLGANITVEPLLFSEAELDAQAFLSMMAIGASDHVPLYMQTVLSILRELGEKYTYQEFINRLAAKKTKFVPAQLAGLEQRMALLESFLDKKTSRKSRAKPPRFAAGQLTIVDLSDPFIDPASACGFFEIITRLFVRAKVDTGKVLVVDEAHKARSISLASRYLSDLLLSLIRQQRHQSMRVIISTQEPTVVPPVLIGLCSITILHRFSSPAWWNHVAKHIAADVDHNEAFDKVVNLQTGQAIVLAPAGMGVSTIPSTKTPEREYKASKSLQQFGRKCVLIKTRQRVSTDGGASLLVVDV</sequence>
<dbReference type="Gene3D" id="3.40.50.300">
    <property type="entry name" value="P-loop containing nucleotide triphosphate hydrolases"/>
    <property type="match status" value="1"/>
</dbReference>
<dbReference type="EMBL" id="KZ110602">
    <property type="protein sequence ID" value="OSX59278.1"/>
    <property type="molecule type" value="Genomic_DNA"/>
</dbReference>
<dbReference type="STRING" id="670580.A0A1X6MSB8"/>
<evidence type="ECO:0000313" key="1">
    <source>
        <dbReference type="EMBL" id="OSX59278.1"/>
    </source>
</evidence>
<proteinExistence type="predicted"/>
<protein>
    <recommendedName>
        <fullName evidence="3">Zona occludens toxin N-terminal domain-containing protein</fullName>
    </recommendedName>
</protein>
<keyword evidence="2" id="KW-1185">Reference proteome</keyword>
<dbReference type="InterPro" id="IPR027417">
    <property type="entry name" value="P-loop_NTPase"/>
</dbReference>
<dbReference type="OrthoDB" id="2316594at2759"/>